<dbReference type="SMART" id="SM00836">
    <property type="entry name" value="DALR_1"/>
    <property type="match status" value="1"/>
</dbReference>
<evidence type="ECO:0000259" key="15">
    <source>
        <dbReference type="SMART" id="SM01016"/>
    </source>
</evidence>
<dbReference type="GO" id="GO:0048608">
    <property type="term" value="P:reproductive structure development"/>
    <property type="evidence" value="ECO:0007669"/>
    <property type="project" value="UniProtKB-ARBA"/>
</dbReference>
<evidence type="ECO:0000256" key="11">
    <source>
        <dbReference type="ARBA" id="ARBA00033033"/>
    </source>
</evidence>
<dbReference type="Pfam" id="PF00750">
    <property type="entry name" value="tRNA-synt_1d"/>
    <property type="match status" value="1"/>
</dbReference>
<evidence type="ECO:0000256" key="6">
    <source>
        <dbReference type="ARBA" id="ARBA00022598"/>
    </source>
</evidence>
<reference evidence="16 17" key="1">
    <citation type="submission" date="2011-10" db="EMBL/GenBank/DDBJ databases">
        <authorList>
            <person name="Genoscope - CEA"/>
        </authorList>
    </citation>
    <scope>NUCLEOTIDE SEQUENCE [LARGE SCALE GENOMIC DNA]</scope>
    <source>
        <strain evidence="16 17">RCC 1105</strain>
    </source>
</reference>
<dbReference type="PRINTS" id="PR01038">
    <property type="entry name" value="TRNASYNTHARG"/>
</dbReference>
<evidence type="ECO:0000256" key="9">
    <source>
        <dbReference type="ARBA" id="ARBA00022917"/>
    </source>
</evidence>
<dbReference type="EC" id="6.1.1.19" evidence="4"/>
<protein>
    <recommendedName>
        <fullName evidence="4">arginine--tRNA ligase</fullName>
        <ecNumber evidence="4">6.1.1.19</ecNumber>
    </recommendedName>
    <alternativeName>
        <fullName evidence="11">Arginyl-tRNA synthetase</fullName>
    </alternativeName>
</protein>
<comment type="similarity">
    <text evidence="2 13">Belongs to the class-I aminoacyl-tRNA synthetase family.</text>
</comment>
<dbReference type="GO" id="GO:0009791">
    <property type="term" value="P:post-embryonic development"/>
    <property type="evidence" value="ECO:0007669"/>
    <property type="project" value="UniProtKB-ARBA"/>
</dbReference>
<dbReference type="Gene3D" id="3.30.1360.70">
    <property type="entry name" value="Arginyl tRNA synthetase N-terminal domain"/>
    <property type="match status" value="1"/>
</dbReference>
<dbReference type="STRING" id="41875.K8EMX8"/>
<dbReference type="CDD" id="cd00671">
    <property type="entry name" value="ArgRS_core"/>
    <property type="match status" value="1"/>
</dbReference>
<dbReference type="PANTHER" id="PTHR11956:SF5">
    <property type="entry name" value="ARGININE--TRNA LIGASE, CYTOPLASMIC"/>
    <property type="match status" value="1"/>
</dbReference>
<evidence type="ECO:0000259" key="14">
    <source>
        <dbReference type="SMART" id="SM00836"/>
    </source>
</evidence>
<dbReference type="PANTHER" id="PTHR11956">
    <property type="entry name" value="ARGINYL-TRNA SYNTHETASE"/>
    <property type="match status" value="1"/>
</dbReference>
<dbReference type="Gene3D" id="1.10.730.10">
    <property type="entry name" value="Isoleucyl-tRNA Synthetase, Domain 1"/>
    <property type="match status" value="1"/>
</dbReference>
<evidence type="ECO:0000313" key="17">
    <source>
        <dbReference type="Proteomes" id="UP000198341"/>
    </source>
</evidence>
<dbReference type="SUPFAM" id="SSF55190">
    <property type="entry name" value="Arginyl-tRNA synthetase (ArgRS), N-terminal 'additional' domain"/>
    <property type="match status" value="1"/>
</dbReference>
<evidence type="ECO:0000256" key="12">
    <source>
        <dbReference type="ARBA" id="ARBA00049339"/>
    </source>
</evidence>
<dbReference type="InterPro" id="IPR035684">
    <property type="entry name" value="ArgRS_core"/>
</dbReference>
<dbReference type="HAMAP" id="MF_00123">
    <property type="entry name" value="Arg_tRNA_synth"/>
    <property type="match status" value="1"/>
</dbReference>
<dbReference type="PROSITE" id="PS00178">
    <property type="entry name" value="AA_TRNA_LIGASE_I"/>
    <property type="match status" value="1"/>
</dbReference>
<dbReference type="InterPro" id="IPR036695">
    <property type="entry name" value="Arg-tRNA-synth_N_sf"/>
</dbReference>
<feature type="domain" description="DALR anticodon binding" evidence="14">
    <location>
        <begin position="535"/>
        <end position="649"/>
    </location>
</feature>
<keyword evidence="9 13" id="KW-0648">Protein biosynthesis</keyword>
<dbReference type="EMBL" id="FO082265">
    <property type="protein sequence ID" value="CCO19582.1"/>
    <property type="molecule type" value="Genomic_DNA"/>
</dbReference>
<dbReference type="FunFam" id="3.30.1360.70:FF:000002">
    <property type="entry name" value="arginine--tRNA ligase, cytoplasmic"/>
    <property type="match status" value="1"/>
</dbReference>
<dbReference type="InterPro" id="IPR001278">
    <property type="entry name" value="Arg-tRNA-ligase"/>
</dbReference>
<dbReference type="RefSeq" id="XP_007509125.1">
    <property type="nucleotide sequence ID" value="XM_007509063.1"/>
</dbReference>
<dbReference type="InterPro" id="IPR008909">
    <property type="entry name" value="DALR_anticod-bd"/>
</dbReference>
<dbReference type="Pfam" id="PF05746">
    <property type="entry name" value="DALR_1"/>
    <property type="match status" value="1"/>
</dbReference>
<dbReference type="GO" id="GO:0004814">
    <property type="term" value="F:arginine-tRNA ligase activity"/>
    <property type="evidence" value="ECO:0007669"/>
    <property type="project" value="UniProtKB-EC"/>
</dbReference>
<comment type="catalytic activity">
    <reaction evidence="12">
        <text>tRNA(Arg) + L-arginine + ATP = L-arginyl-tRNA(Arg) + AMP + diphosphate</text>
        <dbReference type="Rhea" id="RHEA:20301"/>
        <dbReference type="Rhea" id="RHEA-COMP:9658"/>
        <dbReference type="Rhea" id="RHEA-COMP:9673"/>
        <dbReference type="ChEBI" id="CHEBI:30616"/>
        <dbReference type="ChEBI" id="CHEBI:32682"/>
        <dbReference type="ChEBI" id="CHEBI:33019"/>
        <dbReference type="ChEBI" id="CHEBI:78442"/>
        <dbReference type="ChEBI" id="CHEBI:78513"/>
        <dbReference type="ChEBI" id="CHEBI:456215"/>
        <dbReference type="EC" id="6.1.1.19"/>
    </reaction>
</comment>
<dbReference type="SUPFAM" id="SSF52374">
    <property type="entry name" value="Nucleotidylyl transferase"/>
    <property type="match status" value="1"/>
</dbReference>
<dbReference type="eggNOG" id="KOG4426">
    <property type="taxonomic scope" value="Eukaryota"/>
</dbReference>
<proteinExistence type="inferred from homology"/>
<dbReference type="InterPro" id="IPR001412">
    <property type="entry name" value="aa-tRNA-synth_I_CS"/>
</dbReference>
<keyword evidence="8 13" id="KW-0067">ATP-binding</keyword>
<keyword evidence="17" id="KW-1185">Reference proteome</keyword>
<evidence type="ECO:0000256" key="4">
    <source>
        <dbReference type="ARBA" id="ARBA00012837"/>
    </source>
</evidence>
<dbReference type="InterPro" id="IPR009080">
    <property type="entry name" value="tRNAsynth_Ia_anticodon-bd"/>
</dbReference>
<dbReference type="Gene3D" id="3.40.50.620">
    <property type="entry name" value="HUPs"/>
    <property type="match status" value="1"/>
</dbReference>
<accession>K8EMX8</accession>
<dbReference type="InterPro" id="IPR014729">
    <property type="entry name" value="Rossmann-like_a/b/a_fold"/>
</dbReference>
<dbReference type="NCBIfam" id="TIGR00456">
    <property type="entry name" value="argS"/>
    <property type="match status" value="1"/>
</dbReference>
<keyword evidence="7 13" id="KW-0547">Nucleotide-binding</keyword>
<dbReference type="SUPFAM" id="SSF47323">
    <property type="entry name" value="Anticodon-binding domain of a subclass of class I aminoacyl-tRNA synthetases"/>
    <property type="match status" value="1"/>
</dbReference>
<evidence type="ECO:0000313" key="16">
    <source>
        <dbReference type="EMBL" id="CCO19582.1"/>
    </source>
</evidence>
<evidence type="ECO:0000256" key="3">
    <source>
        <dbReference type="ARBA" id="ARBA00011245"/>
    </source>
</evidence>
<dbReference type="FunFam" id="3.40.50.620:FF:000116">
    <property type="entry name" value="Arginine--tRNA ligase"/>
    <property type="match status" value="1"/>
</dbReference>
<dbReference type="KEGG" id="bpg:Bathy14g01520"/>
<dbReference type="GeneID" id="19011857"/>
<feature type="domain" description="Arginyl tRNA synthetase N-terminal" evidence="15">
    <location>
        <begin position="73"/>
        <end position="162"/>
    </location>
</feature>
<organism evidence="16 17">
    <name type="scientific">Bathycoccus prasinos</name>
    <dbReference type="NCBI Taxonomy" id="41875"/>
    <lineage>
        <taxon>Eukaryota</taxon>
        <taxon>Viridiplantae</taxon>
        <taxon>Chlorophyta</taxon>
        <taxon>Mamiellophyceae</taxon>
        <taxon>Mamiellales</taxon>
        <taxon>Bathycoccaceae</taxon>
        <taxon>Bathycoccus</taxon>
    </lineage>
</organism>
<dbReference type="FunFam" id="1.10.730.10:FF:000006">
    <property type="entry name" value="Arginyl-tRNA synthetase 2, mitochondrial"/>
    <property type="match status" value="1"/>
</dbReference>
<dbReference type="GO" id="GO:0006420">
    <property type="term" value="P:arginyl-tRNA aminoacylation"/>
    <property type="evidence" value="ECO:0007669"/>
    <property type="project" value="InterPro"/>
</dbReference>
<dbReference type="OrthoDB" id="68056at2759"/>
<keyword evidence="10 13" id="KW-0030">Aminoacyl-tRNA synthetase</keyword>
<comment type="subcellular location">
    <subcellularLocation>
        <location evidence="1">Cytoplasm</location>
    </subcellularLocation>
</comment>
<evidence type="ECO:0000256" key="2">
    <source>
        <dbReference type="ARBA" id="ARBA00005594"/>
    </source>
</evidence>
<dbReference type="GO" id="GO:0005524">
    <property type="term" value="F:ATP binding"/>
    <property type="evidence" value="ECO:0007669"/>
    <property type="project" value="UniProtKB-KW"/>
</dbReference>
<sequence length="649" mass="73759">MAHRLQTRALRIAGVAPIKYNVSLQNYSRMRGRTFNKKTVRLHSDSIKSVQSVESLSERKSALFKFEEDNLKASLKSLFTQAVQAAYPENFKEVSLNECANSGLGDYQFNDAMHLFSVVREVGGCDVKSPREVAQNIINMLPVNPFFENPSIAGPGFINVKISDSYISSKILQNFNICEPRERRVNTAENVNYPRVIVDFSSPNIAKEMHVGHLRSTIIGDSICRMLEYKNIETLRLNHVGDWGTQFGMLIEYLNDEHDDFVDTIGDLQSCYKLAKKRFDEDTEFKIRSQAAVVKLQAGDPKMLEIWENVCQTSRNEFETIYEALNVRISERGESFYNLMISGILEELEQKNIAVKSEGALCIFSSFEGTPLICRKSDGGYNYASTDLAAINHRIKYEKADWVIYVTDSGQKKHFAGIFDATERAGWLERCEKSDVRLSHVGFGLVMGEDGKRFRTRSGEVIRLKELLSEAESRCYDELKNRGTSGLSEIEMKQTARKLGIGAIKYADLQNNLSTNYVFSFDRMLDLKGNTAIYLQYAHVRVSAVLDKTQIDVQNVTPQEFRFKAKEERALALHILKFAESLDSSLQDLMPSRICDYLYTLSSLFNDFYGSCKVIGDDNEESRIILCHATASVMRRCFFILGIDPVYKL</sequence>
<evidence type="ECO:0000256" key="8">
    <source>
        <dbReference type="ARBA" id="ARBA00022840"/>
    </source>
</evidence>
<gene>
    <name evidence="16" type="primary">RARS</name>
    <name evidence="16" type="ordered locus">Bathy14g01520</name>
</gene>
<evidence type="ECO:0000256" key="5">
    <source>
        <dbReference type="ARBA" id="ARBA00022490"/>
    </source>
</evidence>
<dbReference type="Pfam" id="PF03485">
    <property type="entry name" value="Arg_tRNA_synt_N"/>
    <property type="match status" value="1"/>
</dbReference>
<evidence type="ECO:0000256" key="7">
    <source>
        <dbReference type="ARBA" id="ARBA00022741"/>
    </source>
</evidence>
<keyword evidence="6 13" id="KW-0436">Ligase</keyword>
<keyword evidence="5" id="KW-0963">Cytoplasm</keyword>
<evidence type="ECO:0000256" key="1">
    <source>
        <dbReference type="ARBA" id="ARBA00004496"/>
    </source>
</evidence>
<comment type="subunit">
    <text evidence="3">Monomer.</text>
</comment>
<dbReference type="InterPro" id="IPR005148">
    <property type="entry name" value="Arg-tRNA-synth_N"/>
</dbReference>
<dbReference type="Proteomes" id="UP000198341">
    <property type="component" value="Chromosome 14"/>
</dbReference>
<evidence type="ECO:0000256" key="13">
    <source>
        <dbReference type="RuleBase" id="RU363038"/>
    </source>
</evidence>
<dbReference type="SMART" id="SM01016">
    <property type="entry name" value="Arg_tRNA_synt_N"/>
    <property type="match status" value="1"/>
</dbReference>
<dbReference type="GO" id="GO:0005737">
    <property type="term" value="C:cytoplasm"/>
    <property type="evidence" value="ECO:0007669"/>
    <property type="project" value="UniProtKB-SubCell"/>
</dbReference>
<dbReference type="AlphaFoldDB" id="K8EMX8"/>
<name>K8EMX8_9CHLO</name>
<evidence type="ECO:0000256" key="10">
    <source>
        <dbReference type="ARBA" id="ARBA00023146"/>
    </source>
</evidence>